<dbReference type="Proteomes" id="UP000688137">
    <property type="component" value="Unassembled WGS sequence"/>
</dbReference>
<dbReference type="EMBL" id="CAJJDM010000086">
    <property type="protein sequence ID" value="CAD8089125.1"/>
    <property type="molecule type" value="Genomic_DNA"/>
</dbReference>
<feature type="transmembrane region" description="Helical" evidence="1">
    <location>
        <begin position="124"/>
        <end position="144"/>
    </location>
</feature>
<proteinExistence type="predicted"/>
<accession>A0A8S1NJG6</accession>
<evidence type="ECO:0000313" key="2">
    <source>
        <dbReference type="EMBL" id="CAD8089125.1"/>
    </source>
</evidence>
<comment type="caution">
    <text evidence="2">The sequence shown here is derived from an EMBL/GenBank/DDBJ whole genome shotgun (WGS) entry which is preliminary data.</text>
</comment>
<sequence>MISISKSFFHLNVLLLQLLLLSAICFLNSFYEEVNNKQILFKNTNCKCNDQKTVPLQAFDPSKGMSQYVIKFRTQLTLNYLAFKSILIKKKRSLPNQICFNYILICMVIKLLMIMNVLYCSNIFLFKTISTYFLGQIIIIVSGIKQQVD</sequence>
<evidence type="ECO:0000256" key="1">
    <source>
        <dbReference type="SAM" id="Phobius"/>
    </source>
</evidence>
<evidence type="ECO:0008006" key="4">
    <source>
        <dbReference type="Google" id="ProtNLM"/>
    </source>
</evidence>
<dbReference type="AlphaFoldDB" id="A0A8S1NJG6"/>
<feature type="transmembrane region" description="Helical" evidence="1">
    <location>
        <begin position="12"/>
        <end position="31"/>
    </location>
</feature>
<reference evidence="2" key="1">
    <citation type="submission" date="2021-01" db="EMBL/GenBank/DDBJ databases">
        <authorList>
            <consortium name="Genoscope - CEA"/>
            <person name="William W."/>
        </authorList>
    </citation>
    <scope>NUCLEOTIDE SEQUENCE</scope>
</reference>
<keyword evidence="1" id="KW-0812">Transmembrane</keyword>
<feature type="transmembrane region" description="Helical" evidence="1">
    <location>
        <begin position="99"/>
        <end position="118"/>
    </location>
</feature>
<name>A0A8S1NJG6_PARPR</name>
<organism evidence="2 3">
    <name type="scientific">Paramecium primaurelia</name>
    <dbReference type="NCBI Taxonomy" id="5886"/>
    <lineage>
        <taxon>Eukaryota</taxon>
        <taxon>Sar</taxon>
        <taxon>Alveolata</taxon>
        <taxon>Ciliophora</taxon>
        <taxon>Intramacronucleata</taxon>
        <taxon>Oligohymenophorea</taxon>
        <taxon>Peniculida</taxon>
        <taxon>Parameciidae</taxon>
        <taxon>Paramecium</taxon>
    </lineage>
</organism>
<evidence type="ECO:0000313" key="3">
    <source>
        <dbReference type="Proteomes" id="UP000688137"/>
    </source>
</evidence>
<protein>
    <recommendedName>
        <fullName evidence="4">Transmembrane protein</fullName>
    </recommendedName>
</protein>
<keyword evidence="1" id="KW-1133">Transmembrane helix</keyword>
<gene>
    <name evidence="2" type="ORF">PPRIM_AZ9-3.1.T0830002</name>
</gene>
<keyword evidence="1" id="KW-0472">Membrane</keyword>
<keyword evidence="3" id="KW-1185">Reference proteome</keyword>